<dbReference type="AlphaFoldDB" id="A0A5K7YCS2"/>
<keyword evidence="1" id="KW-0540">Nuclease</keyword>
<proteinExistence type="predicted"/>
<dbReference type="Pfam" id="PF04493">
    <property type="entry name" value="Endonuclease_5"/>
    <property type="match status" value="1"/>
</dbReference>
<protein>
    <submittedName>
        <fullName evidence="1">Endonuclease V</fullName>
    </submittedName>
</protein>
<dbReference type="GO" id="GO:0006281">
    <property type="term" value="P:DNA repair"/>
    <property type="evidence" value="ECO:0007669"/>
    <property type="project" value="InterPro"/>
</dbReference>
<dbReference type="InterPro" id="IPR007581">
    <property type="entry name" value="Endonuclease-V"/>
</dbReference>
<dbReference type="Proteomes" id="UP000427906">
    <property type="component" value="Chromosome"/>
</dbReference>
<reference evidence="1 2" key="1">
    <citation type="submission" date="2019-11" db="EMBL/GenBank/DDBJ databases">
        <title>Comparative genomics of hydrocarbon-degrading Desulfosarcina strains.</title>
        <authorList>
            <person name="Watanabe M."/>
            <person name="Kojima H."/>
            <person name="Fukui M."/>
        </authorList>
    </citation>
    <scope>NUCLEOTIDE SEQUENCE [LARGE SCALE GENOMIC DNA]</scope>
    <source>
        <strain evidence="1 2">PL12</strain>
    </source>
</reference>
<gene>
    <name evidence="1" type="ORF">DSCA_08680</name>
</gene>
<keyword evidence="1" id="KW-0255">Endonuclease</keyword>
<dbReference type="RefSeq" id="WP_155315248.1">
    <property type="nucleotide sequence ID" value="NZ_AP021874.1"/>
</dbReference>
<evidence type="ECO:0000313" key="2">
    <source>
        <dbReference type="Proteomes" id="UP000427906"/>
    </source>
</evidence>
<sequence length="165" mass="18066">MMLAVDVHYRKDHAHVAGILYGSWSSPHPVRICCSEVKRVREYVPGQFYRRELPCILTLVRDHGLSPGTIVIDGYVYLDGVATPGLGKHLYDALKGAAVVVGVAKNRLPGVGRGHEILRGGSSRPLYVTAAGMKLARARAHIVSMHGSHRIPTLLKAADRACRRR</sequence>
<dbReference type="GO" id="GO:0004519">
    <property type="term" value="F:endonuclease activity"/>
    <property type="evidence" value="ECO:0007669"/>
    <property type="project" value="UniProtKB-KW"/>
</dbReference>
<name>A0A5K7YCS2_9BACT</name>
<dbReference type="Gene3D" id="3.30.2170.10">
    <property type="entry name" value="archaeoglobus fulgidus dsm 4304 superfamily"/>
    <property type="match status" value="1"/>
</dbReference>
<keyword evidence="2" id="KW-1185">Reference proteome</keyword>
<dbReference type="OrthoDB" id="2593273at2"/>
<dbReference type="EMBL" id="AP021874">
    <property type="protein sequence ID" value="BBO66938.1"/>
    <property type="molecule type" value="Genomic_DNA"/>
</dbReference>
<accession>A0A5K7YCS2</accession>
<evidence type="ECO:0000313" key="1">
    <source>
        <dbReference type="EMBL" id="BBO66938.1"/>
    </source>
</evidence>
<organism evidence="1 2">
    <name type="scientific">Desulfosarcina alkanivorans</name>
    <dbReference type="NCBI Taxonomy" id="571177"/>
    <lineage>
        <taxon>Bacteria</taxon>
        <taxon>Pseudomonadati</taxon>
        <taxon>Thermodesulfobacteriota</taxon>
        <taxon>Desulfobacteria</taxon>
        <taxon>Desulfobacterales</taxon>
        <taxon>Desulfosarcinaceae</taxon>
        <taxon>Desulfosarcina</taxon>
    </lineage>
</organism>
<keyword evidence="1" id="KW-0378">Hydrolase</keyword>
<dbReference type="KEGG" id="dalk:DSCA_08680"/>